<proteinExistence type="predicted"/>
<evidence type="ECO:0000313" key="2">
    <source>
        <dbReference type="EMBL" id="MXO88241.1"/>
    </source>
</evidence>
<dbReference type="PANTHER" id="PTHR37291:SF1">
    <property type="entry name" value="TYPE IV METHYL-DIRECTED RESTRICTION ENZYME ECOKMCRB SUBUNIT"/>
    <property type="match status" value="1"/>
</dbReference>
<dbReference type="InterPro" id="IPR058807">
    <property type="entry name" value="ScoMcrA_N"/>
</dbReference>
<protein>
    <submittedName>
        <fullName evidence="2">AAA domain-containing protein</fullName>
    </submittedName>
</protein>
<dbReference type="AlphaFoldDB" id="A0A844ZIC6"/>
<dbReference type="SUPFAM" id="SSF52540">
    <property type="entry name" value="P-loop containing nucleoside triphosphate hydrolases"/>
    <property type="match status" value="1"/>
</dbReference>
<dbReference type="SMART" id="SM00382">
    <property type="entry name" value="AAA"/>
    <property type="match status" value="1"/>
</dbReference>
<sequence>MKEAEFKEWLGRRLYQGKPLKTVGNRVGWVKAAERALAELGFAQTTLDDVHAAGQWDALLQALSQLRSDWRTNEAAARAIAPQSADPHLQVANTRQAVGMYGRFLDGADPNYDDDLQEGAASMSGIQKADVEAAMDECDAMGVDAFMDEYGYSWNNLRYWVERGAKSYPSKAIYGVAHRFLDNGAALGNDECNGTTARKKLASLGFTIVEQSGQPANLRSHNSQSSELELAILPTNLILYGPPGTGKTYNTALEAVKLCDGVEDYPPTKEGRAALMARYNELVGQERIAFVTFHQNYGYEDFVEGLRPSSFGDDGEPLETGFRLAPEAGIFTKIAERAEALRSARDEGYDFSGKRFFKMSLGEVANPEDDYLFDEAIEGGFVHMGDDGGMDWSEARFSTKEAMIDGYAERHPELPRQHPNNGIIEFPFRLRARARVGDIVIVSKGNLLFRAIGEITGEYHQVERENDDYTMRRSVRWLWIDRDGVSHDVIYGKRFSQRTIYEFTDAELKLDAIRGLIEVGRDGPEEGPSKPFVLIIDEINRANVSKVFGELITLLEPDKRAGMENALSVTLPYSKRPFSVPANLHIVGTMNTADRSIALLDTALRRRFNFREIEPRPGLLADASNRTGIDLVRVLTTINHRIEYLIDREHRIGHAFFIGCETAEQVHAAMRDKVIPLLQEYFFEDWSRIHAVLGDGFIDEDKLDPPPGIEGDRISSWSVLEEFKTDAFERLTTTVSTAAEERGD</sequence>
<dbReference type="GO" id="GO:0005524">
    <property type="term" value="F:ATP binding"/>
    <property type="evidence" value="ECO:0007669"/>
    <property type="project" value="InterPro"/>
</dbReference>
<name>A0A844ZIC6_9SPHN</name>
<dbReference type="GO" id="GO:0016887">
    <property type="term" value="F:ATP hydrolysis activity"/>
    <property type="evidence" value="ECO:0007669"/>
    <property type="project" value="InterPro"/>
</dbReference>
<dbReference type="Gene3D" id="3.40.50.300">
    <property type="entry name" value="P-loop containing nucleotide triphosphate hydrolases"/>
    <property type="match status" value="1"/>
</dbReference>
<gene>
    <name evidence="2" type="ORF">GRI32_05755</name>
</gene>
<dbReference type="RefSeq" id="WP_160590388.1">
    <property type="nucleotide sequence ID" value="NZ_BAAAFP010000001.1"/>
</dbReference>
<dbReference type="Pfam" id="PF07728">
    <property type="entry name" value="AAA_5"/>
    <property type="match status" value="1"/>
</dbReference>
<dbReference type="InterPro" id="IPR003593">
    <property type="entry name" value="AAA+_ATPase"/>
</dbReference>
<dbReference type="OrthoDB" id="9781481at2"/>
<organism evidence="2 3">
    <name type="scientific">Alteraurantiacibacter aestuarii</name>
    <dbReference type="NCBI Taxonomy" id="650004"/>
    <lineage>
        <taxon>Bacteria</taxon>
        <taxon>Pseudomonadati</taxon>
        <taxon>Pseudomonadota</taxon>
        <taxon>Alphaproteobacteria</taxon>
        <taxon>Sphingomonadales</taxon>
        <taxon>Erythrobacteraceae</taxon>
        <taxon>Alteraurantiacibacter</taxon>
    </lineage>
</organism>
<dbReference type="Proteomes" id="UP000435243">
    <property type="component" value="Unassembled WGS sequence"/>
</dbReference>
<dbReference type="InterPro" id="IPR052934">
    <property type="entry name" value="Methyl-DNA_Rec/Restrict_Enz"/>
</dbReference>
<dbReference type="InterPro" id="IPR027417">
    <property type="entry name" value="P-loop_NTPase"/>
</dbReference>
<accession>A0A844ZIC6</accession>
<dbReference type="InterPro" id="IPR011704">
    <property type="entry name" value="ATPase_dyneun-rel_AAA"/>
</dbReference>
<reference evidence="2 3" key="1">
    <citation type="submission" date="2019-12" db="EMBL/GenBank/DDBJ databases">
        <title>Genomic-based taxomic classification of the family Erythrobacteraceae.</title>
        <authorList>
            <person name="Xu L."/>
        </authorList>
    </citation>
    <scope>NUCLEOTIDE SEQUENCE [LARGE SCALE GENOMIC DNA]</scope>
    <source>
        <strain evidence="2 3">JCM 16339</strain>
    </source>
</reference>
<evidence type="ECO:0000313" key="3">
    <source>
        <dbReference type="Proteomes" id="UP000435243"/>
    </source>
</evidence>
<evidence type="ECO:0000259" key="1">
    <source>
        <dbReference type="SMART" id="SM00382"/>
    </source>
</evidence>
<keyword evidence="3" id="KW-1185">Reference proteome</keyword>
<dbReference type="PANTHER" id="PTHR37291">
    <property type="entry name" value="5-METHYLCYTOSINE-SPECIFIC RESTRICTION ENZYME B"/>
    <property type="match status" value="1"/>
</dbReference>
<feature type="domain" description="AAA+ ATPase" evidence="1">
    <location>
        <begin position="233"/>
        <end position="618"/>
    </location>
</feature>
<dbReference type="EMBL" id="WTYY01000003">
    <property type="protein sequence ID" value="MXO88241.1"/>
    <property type="molecule type" value="Genomic_DNA"/>
</dbReference>
<dbReference type="Pfam" id="PF26345">
    <property type="entry name" value="ScoMcrA_N"/>
    <property type="match status" value="1"/>
</dbReference>
<comment type="caution">
    <text evidence="2">The sequence shown here is derived from an EMBL/GenBank/DDBJ whole genome shotgun (WGS) entry which is preliminary data.</text>
</comment>